<feature type="compositionally biased region" description="Polar residues" evidence="1">
    <location>
        <begin position="22"/>
        <end position="32"/>
    </location>
</feature>
<name>A0ABP6SS30_9ACTN</name>
<keyword evidence="3" id="KW-1185">Reference proteome</keyword>
<dbReference type="EMBL" id="BAAAYN010000005">
    <property type="protein sequence ID" value="GAA3383334.1"/>
    <property type="molecule type" value="Genomic_DNA"/>
</dbReference>
<gene>
    <name evidence="2" type="ORF">GCM10020369_08830</name>
</gene>
<evidence type="ECO:0000256" key="1">
    <source>
        <dbReference type="SAM" id="MobiDB-lite"/>
    </source>
</evidence>
<protein>
    <submittedName>
        <fullName evidence="2">Uncharacterized protein</fullName>
    </submittedName>
</protein>
<sequence>MAKNGRSSRTTKDLVPQGGPPTLQTPVGTTPLTARLPVIPGDGAEITGLMFGPVGLVRSTDPTPLTPTSPDGAASPAPQEADAFEGHLAELLGLESNVGSALAGLDTAADATYDFDEYVLLRNLDDPYIDPRRYGSSEPLRPVQPRLATFAETVRRTVDNFALLAEGLARAGGVTVESSYVGSLGASLFSWWYGVCAVRAYNQLQTYSPTAIAQQEFKDLSGIAPNDYYAYCIYLILQDRVQDAAITYLTTKDLATLDEFLSGDFWEEVNDTLFDNHFVKAGIPTGDTGDDYSFDPIPLDEVLFGLQVVHRQSWTLLAYGRGELVKSIPLGPRESQKVSVKVTTRTKVSHGSEESSSYERTTESGITTKDTAEVVREASNKLNTHAEAEVSGGYGPFVQAKVSGGMASEQAGSSRDTKNRLNEVMSKTASRMKRDTKVTVSTESENTYEVSRSSELTNPNDELAVTYLYHRLQQRFWVSTRIAEVHSVVLVPEALPPASAIDEAWIARNGDVLVSSLLDPGLAGVLSAVRKEPPNMGLPDSDAFQESALAAIRATDNYRSYTGQGTMPNFLASGQQYHERDLERRAARVSDAARRNHQVDALIAHIRRNILHYMRAIWRAEDFDQRMQRYNRRLVPTQWVFVPDARPPAGTMPTPLEVDGAFLPVAGSERALTQVIDPIGPIGYLFNCAVYRLRDDPRLANTHQALAWLRAAYTRFDTRVEPSKSAGVTVRQAVAVSPRSLHDDLTLVYRDSRREWLVAVDGKPEDEWPRATSTPGGALDALGVRLWIDGVPADDARLNVVVRASTELEDPHIRLTRATKPLPAATDEPATFTEPALRQMQQVVPELARTLRDAIDWGALTEVQRQAVRAAYHEWIVLRESGRLVPLETDNVVLSLASGATPLLEPFKRLHRYIDVLREREVVRRNELDNERRRLLLDAGRLGDPDVDRVSIVSADPSFANLVDTDESDAPHP</sequence>
<accession>A0ABP6SS30</accession>
<proteinExistence type="predicted"/>
<feature type="compositionally biased region" description="Low complexity" evidence="1">
    <location>
        <begin position="59"/>
        <end position="71"/>
    </location>
</feature>
<feature type="region of interest" description="Disordered" evidence="1">
    <location>
        <begin position="341"/>
        <end position="365"/>
    </location>
</feature>
<evidence type="ECO:0000313" key="2">
    <source>
        <dbReference type="EMBL" id="GAA3383334.1"/>
    </source>
</evidence>
<comment type="caution">
    <text evidence="2">The sequence shown here is derived from an EMBL/GenBank/DDBJ whole genome shotgun (WGS) entry which is preliminary data.</text>
</comment>
<reference evidence="3" key="1">
    <citation type="journal article" date="2019" name="Int. J. Syst. Evol. Microbiol.">
        <title>The Global Catalogue of Microorganisms (GCM) 10K type strain sequencing project: providing services to taxonomists for standard genome sequencing and annotation.</title>
        <authorList>
            <consortium name="The Broad Institute Genomics Platform"/>
            <consortium name="The Broad Institute Genome Sequencing Center for Infectious Disease"/>
            <person name="Wu L."/>
            <person name="Ma J."/>
        </authorList>
    </citation>
    <scope>NUCLEOTIDE SEQUENCE [LARGE SCALE GENOMIC DNA]</scope>
    <source>
        <strain evidence="3">JCM 9458</strain>
    </source>
</reference>
<dbReference type="RefSeq" id="WP_345726648.1">
    <property type="nucleotide sequence ID" value="NZ_BAAAYN010000005.1"/>
</dbReference>
<feature type="region of interest" description="Disordered" evidence="1">
    <location>
        <begin position="1"/>
        <end position="34"/>
    </location>
</feature>
<feature type="region of interest" description="Disordered" evidence="1">
    <location>
        <begin position="57"/>
        <end position="79"/>
    </location>
</feature>
<evidence type="ECO:0000313" key="3">
    <source>
        <dbReference type="Proteomes" id="UP001501676"/>
    </source>
</evidence>
<dbReference type="Proteomes" id="UP001501676">
    <property type="component" value="Unassembled WGS sequence"/>
</dbReference>
<organism evidence="2 3">
    <name type="scientific">Cryptosporangium minutisporangium</name>
    <dbReference type="NCBI Taxonomy" id="113569"/>
    <lineage>
        <taxon>Bacteria</taxon>
        <taxon>Bacillati</taxon>
        <taxon>Actinomycetota</taxon>
        <taxon>Actinomycetes</taxon>
        <taxon>Cryptosporangiales</taxon>
        <taxon>Cryptosporangiaceae</taxon>
        <taxon>Cryptosporangium</taxon>
    </lineage>
</organism>